<feature type="compositionally biased region" description="Low complexity" evidence="1">
    <location>
        <begin position="1"/>
        <end position="15"/>
    </location>
</feature>
<evidence type="ECO:0000313" key="2">
    <source>
        <dbReference type="EMBL" id="JAE10583.1"/>
    </source>
</evidence>
<organism evidence="2">
    <name type="scientific">Arundo donax</name>
    <name type="common">Giant reed</name>
    <name type="synonym">Donax arundinaceus</name>
    <dbReference type="NCBI Taxonomy" id="35708"/>
    <lineage>
        <taxon>Eukaryota</taxon>
        <taxon>Viridiplantae</taxon>
        <taxon>Streptophyta</taxon>
        <taxon>Embryophyta</taxon>
        <taxon>Tracheophyta</taxon>
        <taxon>Spermatophyta</taxon>
        <taxon>Magnoliopsida</taxon>
        <taxon>Liliopsida</taxon>
        <taxon>Poales</taxon>
        <taxon>Poaceae</taxon>
        <taxon>PACMAD clade</taxon>
        <taxon>Arundinoideae</taxon>
        <taxon>Arundineae</taxon>
        <taxon>Arundo</taxon>
    </lineage>
</organism>
<name>A0A0A9FQK6_ARUDO</name>
<reference evidence="2" key="2">
    <citation type="journal article" date="2015" name="Data Brief">
        <title>Shoot transcriptome of the giant reed, Arundo donax.</title>
        <authorList>
            <person name="Barrero R.A."/>
            <person name="Guerrero F.D."/>
            <person name="Moolhuijzen P."/>
            <person name="Goolsby J.A."/>
            <person name="Tidwell J."/>
            <person name="Bellgard S.E."/>
            <person name="Bellgard M.I."/>
        </authorList>
    </citation>
    <scope>NUCLEOTIDE SEQUENCE</scope>
    <source>
        <tissue evidence="2">Shoot tissue taken approximately 20 cm above the soil surface</tissue>
    </source>
</reference>
<evidence type="ECO:0000256" key="1">
    <source>
        <dbReference type="SAM" id="MobiDB-lite"/>
    </source>
</evidence>
<protein>
    <submittedName>
        <fullName evidence="2">Uncharacterized protein</fullName>
    </submittedName>
</protein>
<dbReference type="AlphaFoldDB" id="A0A0A9FQK6"/>
<reference evidence="2" key="1">
    <citation type="submission" date="2014-09" db="EMBL/GenBank/DDBJ databases">
        <authorList>
            <person name="Magalhaes I.L.F."/>
            <person name="Oliveira U."/>
            <person name="Santos F.R."/>
            <person name="Vidigal T.H.D.A."/>
            <person name="Brescovit A.D."/>
            <person name="Santos A.J."/>
        </authorList>
    </citation>
    <scope>NUCLEOTIDE SEQUENCE</scope>
    <source>
        <tissue evidence="2">Shoot tissue taken approximately 20 cm above the soil surface</tissue>
    </source>
</reference>
<feature type="region of interest" description="Disordered" evidence="1">
    <location>
        <begin position="1"/>
        <end position="24"/>
    </location>
</feature>
<sequence>MLLLATPTTNLTTRLGATDGEHSPLPPNRFVAPRAVVGAIGLALTFLDLASSTRSLTVTGSRPTPMRSPIVTESRPTLTISTSTAAESDHNRPPRLAYPPCGRSLLLV</sequence>
<dbReference type="EMBL" id="GBRH01187313">
    <property type="protein sequence ID" value="JAE10583.1"/>
    <property type="molecule type" value="Transcribed_RNA"/>
</dbReference>
<proteinExistence type="predicted"/>
<accession>A0A0A9FQK6</accession>